<gene>
    <name evidence="1" type="ORF">G7B40_003525</name>
</gene>
<evidence type="ECO:0000313" key="1">
    <source>
        <dbReference type="EMBL" id="MDR9893653.1"/>
    </source>
</evidence>
<reference evidence="2" key="1">
    <citation type="journal article" date="2021" name="Science">
        <title>Hunting the eagle killer: A cyanobacterial neurotoxin causes vacuolar myelinopathy.</title>
        <authorList>
            <person name="Breinlinger S."/>
            <person name="Phillips T.J."/>
            <person name="Haram B.N."/>
            <person name="Mares J."/>
            <person name="Martinez Yerena J.A."/>
            <person name="Hrouzek P."/>
            <person name="Sobotka R."/>
            <person name="Henderson W.M."/>
            <person name="Schmieder P."/>
            <person name="Williams S.M."/>
            <person name="Lauderdale J.D."/>
            <person name="Wilde H.D."/>
            <person name="Gerrin W."/>
            <person name="Kust A."/>
            <person name="Washington J.W."/>
            <person name="Wagner C."/>
            <person name="Geier B."/>
            <person name="Liebeke M."/>
            <person name="Enke H."/>
            <person name="Niedermeyer T.H.J."/>
            <person name="Wilde S.B."/>
        </authorList>
    </citation>
    <scope>NUCLEOTIDE SEQUENCE [LARGE SCALE GENOMIC DNA]</scope>
    <source>
        <strain evidence="2">Thurmond2011</strain>
    </source>
</reference>
<sequence length="229" mass="24414">MQYLKRLTNLADQEAQNWLNIAAGGDSEFADDLRNDLTDRKGNLKWFRSIGANAIKPASELYIRHAGNVTGVVDPLTGAQMLAGGVPASEALGTFGYHFDIRGGIKGLGNRATQKGLGNLLFFDPPLFNIGIQHALVQDVPNLAVVSPGSGFEGYASSSGRIVEFNCAVGQGVGIASAVALSTNRNLANISNQEVHNILQKTGKLSKIYGQTYTAQAQQLDEFEHQVAA</sequence>
<organism evidence="1 2">
    <name type="scientific">Aetokthonos hydrillicola Thurmond2011</name>
    <dbReference type="NCBI Taxonomy" id="2712845"/>
    <lineage>
        <taxon>Bacteria</taxon>
        <taxon>Bacillati</taxon>
        <taxon>Cyanobacteriota</taxon>
        <taxon>Cyanophyceae</taxon>
        <taxon>Nostocales</taxon>
        <taxon>Hapalosiphonaceae</taxon>
        <taxon>Aetokthonos</taxon>
    </lineage>
</organism>
<protein>
    <submittedName>
        <fullName evidence="1">Uncharacterized protein</fullName>
    </submittedName>
</protein>
<keyword evidence="2" id="KW-1185">Reference proteome</keyword>
<dbReference type="Proteomes" id="UP000667802">
    <property type="component" value="Unassembled WGS sequence"/>
</dbReference>
<dbReference type="RefSeq" id="WP_208339836.1">
    <property type="nucleotide sequence ID" value="NZ_CAWQFN010000570.1"/>
</dbReference>
<accession>A0AAP5I5U4</accession>
<comment type="caution">
    <text evidence="1">The sequence shown here is derived from an EMBL/GenBank/DDBJ whole genome shotgun (WGS) entry which is preliminary data.</text>
</comment>
<dbReference type="EMBL" id="JAALHA020000001">
    <property type="protein sequence ID" value="MDR9893653.1"/>
    <property type="molecule type" value="Genomic_DNA"/>
</dbReference>
<evidence type="ECO:0000313" key="2">
    <source>
        <dbReference type="Proteomes" id="UP000667802"/>
    </source>
</evidence>
<name>A0AAP5I5U4_9CYAN</name>
<dbReference type="AlphaFoldDB" id="A0AAP5I5U4"/>
<proteinExistence type="predicted"/>